<protein>
    <submittedName>
        <fullName evidence="8">Translocation/assembly module TamB domain-containing protein</fullName>
    </submittedName>
</protein>
<feature type="transmembrane region" description="Helical" evidence="6">
    <location>
        <begin position="27"/>
        <end position="56"/>
    </location>
</feature>
<name>A0ABT5ASQ0_9CYAN</name>
<feature type="region of interest" description="Disordered" evidence="5">
    <location>
        <begin position="1"/>
        <end position="23"/>
    </location>
</feature>
<keyword evidence="2 6" id="KW-0812">Transmembrane</keyword>
<evidence type="ECO:0000256" key="4">
    <source>
        <dbReference type="ARBA" id="ARBA00023136"/>
    </source>
</evidence>
<feature type="compositionally biased region" description="Basic and acidic residues" evidence="5">
    <location>
        <begin position="1"/>
        <end position="12"/>
    </location>
</feature>
<dbReference type="EMBL" id="JAQMUH010000132">
    <property type="protein sequence ID" value="MDB9540310.1"/>
    <property type="molecule type" value="Genomic_DNA"/>
</dbReference>
<dbReference type="Proteomes" id="UP001212499">
    <property type="component" value="Unassembled WGS sequence"/>
</dbReference>
<dbReference type="Pfam" id="PF04357">
    <property type="entry name" value="TamB"/>
    <property type="match status" value="1"/>
</dbReference>
<proteinExistence type="predicted"/>
<gene>
    <name evidence="8" type="ORF">PN457_11675</name>
</gene>
<evidence type="ECO:0000313" key="8">
    <source>
        <dbReference type="EMBL" id="MDB9540310.1"/>
    </source>
</evidence>
<dbReference type="InterPro" id="IPR007452">
    <property type="entry name" value="TamB_C"/>
</dbReference>
<evidence type="ECO:0000256" key="2">
    <source>
        <dbReference type="ARBA" id="ARBA00022692"/>
    </source>
</evidence>
<dbReference type="PANTHER" id="PTHR34457:SF3">
    <property type="entry name" value="PROTEIN TIC236, CHLOROPLASTIC"/>
    <property type="match status" value="1"/>
</dbReference>
<evidence type="ECO:0000259" key="7">
    <source>
        <dbReference type="Pfam" id="PF04357"/>
    </source>
</evidence>
<feature type="domain" description="Translocation and assembly module TamB C-terminal" evidence="7">
    <location>
        <begin position="1470"/>
        <end position="1853"/>
    </location>
</feature>
<evidence type="ECO:0000256" key="1">
    <source>
        <dbReference type="ARBA" id="ARBA00004167"/>
    </source>
</evidence>
<evidence type="ECO:0000256" key="3">
    <source>
        <dbReference type="ARBA" id="ARBA00022989"/>
    </source>
</evidence>
<dbReference type="InterPro" id="IPR053022">
    <property type="entry name" value="Chloroplast_translocon_comp"/>
</dbReference>
<keyword evidence="4 6" id="KW-0472">Membrane</keyword>
<evidence type="ECO:0000256" key="6">
    <source>
        <dbReference type="SAM" id="Phobius"/>
    </source>
</evidence>
<comment type="subcellular location">
    <subcellularLocation>
        <location evidence="1">Membrane</location>
        <topology evidence="1">Single-pass membrane protein</topology>
    </subcellularLocation>
</comment>
<keyword evidence="9" id="KW-1185">Reference proteome</keyword>
<dbReference type="PANTHER" id="PTHR34457">
    <property type="entry name" value="EMBRYO DEFECTIVE 2410"/>
    <property type="match status" value="1"/>
</dbReference>
<feature type="compositionally biased region" description="Basic residues" evidence="5">
    <location>
        <begin position="13"/>
        <end position="23"/>
    </location>
</feature>
<reference evidence="8 9" key="1">
    <citation type="submission" date="2023-01" db="EMBL/GenBank/DDBJ databases">
        <title>Genomes from the Australian National Cyanobacteria Reference Collection.</title>
        <authorList>
            <person name="Willis A."/>
            <person name="Lee E.M.F."/>
        </authorList>
    </citation>
    <scope>NUCLEOTIDE SEQUENCE [LARGE SCALE GENOMIC DNA]</scope>
    <source>
        <strain evidence="8 9">CS-1033</strain>
    </source>
</reference>
<evidence type="ECO:0000256" key="5">
    <source>
        <dbReference type="SAM" id="MobiDB-lite"/>
    </source>
</evidence>
<keyword evidence="3 6" id="KW-1133">Transmembrane helix</keyword>
<accession>A0ABT5ASQ0</accession>
<comment type="caution">
    <text evidence="8">The sequence shown here is derived from an EMBL/GenBank/DDBJ whole genome shotgun (WGS) entry which is preliminary data.</text>
</comment>
<evidence type="ECO:0000313" key="9">
    <source>
        <dbReference type="Proteomes" id="UP001212499"/>
    </source>
</evidence>
<organism evidence="8 9">
    <name type="scientific">Anabaenopsis arnoldii</name>
    <dbReference type="NCBI Taxonomy" id="2152938"/>
    <lineage>
        <taxon>Bacteria</taxon>
        <taxon>Bacillati</taxon>
        <taxon>Cyanobacteriota</taxon>
        <taxon>Cyanophyceae</taxon>
        <taxon>Nostocales</taxon>
        <taxon>Nodulariaceae</taxon>
        <taxon>Anabaenopsis</taxon>
    </lineage>
</organism>
<dbReference type="RefSeq" id="WP_271733510.1">
    <property type="nucleotide sequence ID" value="NZ_JANQDP010000138.1"/>
</dbReference>
<sequence length="1853" mass="197890">MSKSPHQNDHSHSSPHKKRHKTHPRRLWLGAWSRGSIVLSGLLLVPMTLLAGGGIWRLQHFLHKELTPLAATSITNTLNRPVNLGEVTGFSLTGLQFGASSIPPTPTDPDQAVVDAVEVGFNPWQLIFQRQLQLDVTLVNPNIYIEQDDQGRWITTKISPPRQAGLIKTDLDKLRFRNGQLVLKPQPADDQVQDQTEKFSITPVGFSQINGTAQLLEKNQLIKFQLRGEADSGGSVAIQGEVIPQTLASKLQLRSQDLSADQITDLIKLPFDLQTGKVNGNLQIQLTPDQPQRGIPGKLVLDGSAHLQGVTMQIAKTPQPFLNTQGLIRFQGRQIKLDNVAGNYSKIPLVATGIIDLDTGFKLTGRVNTVSVSHAQESLNIKVPVDVRGQLQADLQLVGPITKPVLSGSVSTAKTALDKIDFNYITTKFEFIPHNNLFSLRNIQAEPAVGGKIKGFGEITLGATPQLDFNFAAENISGDAIALRAAPEVMAQLYETILPSKKTLFLGTVSATAQLSGAADNVQTLVKWRANEATYPASGETILAPDGTVAFRNVLLNVAGGMVRGSGNFANGVWRGDMQAASVGLKPFVDQNQLQNISLTGAAFNGRVILEGRVEPFQIATIRTEDARINIAGGTIAVSDVQLQNQEFSAQLVANGVRLADIFKESPPSLDGSLAGKFQIVGNTENFALNSLSGTGEGRLSLPGATITASKIQLANGLYQAKLQTTNLPLQQLLAVPSKFQGGLTGQLNVAGSVYSFGLATIQAQGEGQLNVAGGKIRAANIQVANGGYQVQFDAAGVELNRFNHQFRGDLAGKFEVSGILGSTTLADVRGSGQVELSRGIPAIERPLSAAVTWNGEKLAIQEATATGLNISGDIFTNAQIPGIPKITDLNLQVQAHNYNLEHLPMSLPNQLAVAGNLDFKGQITGNLPLPNVTGKVGLRDLVVQNVAFEPLLTGNIQSARGGGLSLDLTGNRDRIALSLDAQNRPQRFLVKREQSLATGEAQGDDLAVKVANFPLDILNLRPSPNLRLGPGTVRGVLTGDLLLNQQTLTARGNLAVVSPQVGWIKGDRLGLEFRYGDGEATVISSELVKGQSRYAMQGNFAQTPQGPQLQGKLNVTQGDIQDVLTVAKILELPDLQGGAVIPSTYGTARDLTTQHRGLSQTTPLLNQLEHFDKIDSELTAQAEERLKSSPIPDLADLKGIFEGEMALDTTNPGGLSVEFNLKGENFTWGKKATSRFYSFDNIIAQGNFQNGILQLRPLRISVDNSLLSFTGNIGGDDQSGQLRVRNFPVQLVNNFLKLPIIGVSGNLNGSAALAGSIANPQTKGDLEVTEGTLNGVSVESARASFSYADGRFNFGSTVSIVESQPINITASIPYQLPFASVLPDNNQISLDVQVRNEGLAILNLLTNQAVFEGGEGDVDIAVRGTLEKPIVNGIASVKNATFASDLLPEKVKGVTGKVLFDFDRILVENLEGQFSRGKVVASGEIPIFNNAQPNLENPLTVNIGELVLNLDGLYQGGASGNLQITGSALNPEIGGQVNLFNGEVLLAAANPPDAKNSKAAKASTRKWSSSLQEPTLSPGVIFNNLALELGKNVAIINPPLLSFTASGDLTVNGSFTKPIPDGTIRLEEGQVNLFTTQFNLARGYQHTATFRGSQPLDPELDVRLVTKVLDLVQSSDFTRPNGLGLAALESVQVEANVQGFASQLNEVLELTSSPSRSQTEIVALLGGGSISGQGGRDTTLGLINIAGSAVFSNLQSAFNELGSAFGLTELRIFPTILSQNPEAGRNNSTLELAAEAGIDISPKVSVSNIKILTAKDPSQWGINYRISNQFRLRASTNLEDDSRAVVEFQTRF</sequence>